<organism evidence="3 4">
    <name type="scientific">Romanomermis culicivorax</name>
    <name type="common">Nematode worm</name>
    <dbReference type="NCBI Taxonomy" id="13658"/>
    <lineage>
        <taxon>Eukaryota</taxon>
        <taxon>Metazoa</taxon>
        <taxon>Ecdysozoa</taxon>
        <taxon>Nematoda</taxon>
        <taxon>Enoplea</taxon>
        <taxon>Dorylaimia</taxon>
        <taxon>Mermithida</taxon>
        <taxon>Mermithoidea</taxon>
        <taxon>Mermithidae</taxon>
        <taxon>Romanomermis</taxon>
    </lineage>
</organism>
<evidence type="ECO:0000256" key="2">
    <source>
        <dbReference type="SAM" id="Phobius"/>
    </source>
</evidence>
<dbReference type="Proteomes" id="UP000887565">
    <property type="component" value="Unplaced"/>
</dbReference>
<dbReference type="WBParaSite" id="nRc.2.0.1.t21025-RA">
    <property type="protein sequence ID" value="nRc.2.0.1.t21025-RA"/>
    <property type="gene ID" value="nRc.2.0.1.g21025"/>
</dbReference>
<name>A0A915J4G3_ROMCU</name>
<keyword evidence="2" id="KW-0472">Membrane</keyword>
<keyword evidence="3" id="KW-1185">Reference proteome</keyword>
<keyword evidence="2" id="KW-1133">Transmembrane helix</keyword>
<accession>A0A915J4G3</accession>
<evidence type="ECO:0000313" key="4">
    <source>
        <dbReference type="WBParaSite" id="nRc.2.0.1.t21025-RA"/>
    </source>
</evidence>
<proteinExistence type="predicted"/>
<feature type="region of interest" description="Disordered" evidence="1">
    <location>
        <begin position="114"/>
        <end position="139"/>
    </location>
</feature>
<protein>
    <submittedName>
        <fullName evidence="4">Uncharacterized protein</fullName>
    </submittedName>
</protein>
<reference evidence="4" key="1">
    <citation type="submission" date="2022-11" db="UniProtKB">
        <authorList>
            <consortium name="WormBaseParasite"/>
        </authorList>
    </citation>
    <scope>IDENTIFICATION</scope>
</reference>
<feature type="compositionally biased region" description="Polar residues" evidence="1">
    <location>
        <begin position="116"/>
        <end position="136"/>
    </location>
</feature>
<feature type="transmembrane region" description="Helical" evidence="2">
    <location>
        <begin position="162"/>
        <end position="180"/>
    </location>
</feature>
<dbReference type="AlphaFoldDB" id="A0A915J4G3"/>
<evidence type="ECO:0000256" key="1">
    <source>
        <dbReference type="SAM" id="MobiDB-lite"/>
    </source>
</evidence>
<evidence type="ECO:0000313" key="3">
    <source>
        <dbReference type="Proteomes" id="UP000887565"/>
    </source>
</evidence>
<keyword evidence="2" id="KW-0812">Transmembrane</keyword>
<sequence>MSKVSCLIKKSCALFENEVSKQRSKNGKSKKWGNAIENGGSSMDSACVDKITSLEIEYLEPKLYFCSNNVDDLTAIRAQEQQFDEGSVTNPVENSTNISVVQYVSSDNKEIKQIERPSQSRTSGEQVKNSNLQNPAETMRGDHTSRFQFSINSLNEPANSHFMIAFITFAAIICVLYLSCHYRKR</sequence>